<evidence type="ECO:0000313" key="3">
    <source>
        <dbReference type="EMBL" id="RSK46713.1"/>
    </source>
</evidence>
<dbReference type="EMBL" id="RWIU01000001">
    <property type="protein sequence ID" value="RSK46713.1"/>
    <property type="molecule type" value="Genomic_DNA"/>
</dbReference>
<dbReference type="RefSeq" id="WP_125436211.1">
    <property type="nucleotide sequence ID" value="NZ_RWIU01000001.1"/>
</dbReference>
<evidence type="ECO:0000256" key="2">
    <source>
        <dbReference type="SAM" id="MobiDB-lite"/>
    </source>
</evidence>
<protein>
    <submittedName>
        <fullName evidence="3">Uncharacterized protein</fullName>
    </submittedName>
</protein>
<reference evidence="3 4" key="1">
    <citation type="submission" date="2018-12" db="EMBL/GenBank/DDBJ databases">
        <authorList>
            <person name="Feng G."/>
            <person name="Zhu H."/>
        </authorList>
    </citation>
    <scope>NUCLEOTIDE SEQUENCE [LARGE SCALE GENOMIC DNA]</scope>
    <source>
        <strain evidence="3 4">LMG 26000</strain>
    </source>
</reference>
<evidence type="ECO:0000313" key="4">
    <source>
        <dbReference type="Proteomes" id="UP000270291"/>
    </source>
</evidence>
<keyword evidence="1" id="KW-0175">Coiled coil</keyword>
<feature type="coiled-coil region" evidence="1">
    <location>
        <begin position="6"/>
        <end position="33"/>
    </location>
</feature>
<evidence type="ECO:0000256" key="1">
    <source>
        <dbReference type="SAM" id="Coils"/>
    </source>
</evidence>
<name>A0A428KJQ9_9BACT</name>
<sequence>MADLHNPLFEDEKEFLERQKQEYERALIGDVEEIKAKTQEVSKYVAIGAGVLGGIWLLSKAFGGKSKKQLAHADEYDRHRLKAPRPRRPLAATTLAATAVDTAVADDLGFGSGHHQFDRGRTHTAPASERADIAPDVYHTDADPFQPTSAVTGSSALAATAYRAEPQPPTSEASSILASAVKSFLQSDTGKVLVAQASAVLMAYVAKKAGEYLPMLKNTDLASSGAAHAEPETKDIEFTYHHDDADAPHQPA</sequence>
<comment type="caution">
    <text evidence="3">The sequence shown here is derived from an EMBL/GenBank/DDBJ whole genome shotgun (WGS) entry which is preliminary data.</text>
</comment>
<organism evidence="3 4">
    <name type="scientific">Hymenobacter perfusus</name>
    <dbReference type="NCBI Taxonomy" id="1236770"/>
    <lineage>
        <taxon>Bacteria</taxon>
        <taxon>Pseudomonadati</taxon>
        <taxon>Bacteroidota</taxon>
        <taxon>Cytophagia</taxon>
        <taxon>Cytophagales</taxon>
        <taxon>Hymenobacteraceae</taxon>
        <taxon>Hymenobacter</taxon>
    </lineage>
</organism>
<gene>
    <name evidence="3" type="ORF">EI293_06080</name>
</gene>
<dbReference type="Proteomes" id="UP000270291">
    <property type="component" value="Unassembled WGS sequence"/>
</dbReference>
<dbReference type="AlphaFoldDB" id="A0A428KJQ9"/>
<dbReference type="OrthoDB" id="893350at2"/>
<accession>A0A428KJQ9</accession>
<proteinExistence type="predicted"/>
<feature type="compositionally biased region" description="Basic and acidic residues" evidence="2">
    <location>
        <begin position="229"/>
        <end position="252"/>
    </location>
</feature>
<feature type="region of interest" description="Disordered" evidence="2">
    <location>
        <begin position="224"/>
        <end position="252"/>
    </location>
</feature>
<keyword evidence="4" id="KW-1185">Reference proteome</keyword>